<sequence>MENWKFALSSIMGHKMRSLLTMLGIIIGVASVVLIMALGEGMRASVLDEITATQKNLQVYYKSKETEKMEQEAAEMGGILGTEGGEMNEPEVKEEWLATIVKDFPEVTGYYVTNQATGKINYQKKVVDNVNITGINRTFMGIKNFKIIAGRSFQESDYNNFSRVMLLEENVAKQLFKTSKSALNKLVAVSNKEYRVIGVYKDPDAGSSLYGMGGGNALMTNTQLASEMGQKEVGSMYFHIEDVTQANRLGEEIGAHLTELSHAKGGRFASYDMSTVIKSVNQQVGIMTGVIGAIAAISLLVGGIGVMNIMLVSVTERTREIGLRKAIGATRAKILTQFLIESMVLTLIGGLIGLILAYGASTLIASAQSVIKPSVSMQVALISLLFSAVIGVLFGLLPANKASKLNPIDALRYE</sequence>
<feature type="domain" description="MacB-like periplasmic core" evidence="9">
    <location>
        <begin position="18"/>
        <end position="254"/>
    </location>
</feature>
<reference evidence="10 11" key="1">
    <citation type="submission" date="2018-06" db="EMBL/GenBank/DDBJ databases">
        <authorList>
            <consortium name="Pathogen Informatics"/>
            <person name="Doyle S."/>
        </authorList>
    </citation>
    <scope>NUCLEOTIDE SEQUENCE [LARGE SCALE GENOMIC DNA]</scope>
    <source>
        <strain evidence="10 11">NCTC12224</strain>
    </source>
</reference>
<evidence type="ECO:0000256" key="6">
    <source>
        <dbReference type="ARBA" id="ARBA00038076"/>
    </source>
</evidence>
<dbReference type="AlphaFoldDB" id="A0A380KCY4"/>
<dbReference type="PANTHER" id="PTHR30572:SF4">
    <property type="entry name" value="ABC TRANSPORTER PERMEASE YTRF"/>
    <property type="match status" value="1"/>
</dbReference>
<dbReference type="GO" id="GO:0016787">
    <property type="term" value="F:hydrolase activity"/>
    <property type="evidence" value="ECO:0007669"/>
    <property type="project" value="UniProtKB-KW"/>
</dbReference>
<evidence type="ECO:0000259" key="9">
    <source>
        <dbReference type="Pfam" id="PF12704"/>
    </source>
</evidence>
<evidence type="ECO:0000313" key="10">
    <source>
        <dbReference type="EMBL" id="SUN62494.1"/>
    </source>
</evidence>
<organism evidence="10 11">
    <name type="scientific">Streptococcus hyointestinalis</name>
    <dbReference type="NCBI Taxonomy" id="1337"/>
    <lineage>
        <taxon>Bacteria</taxon>
        <taxon>Bacillati</taxon>
        <taxon>Bacillota</taxon>
        <taxon>Bacilli</taxon>
        <taxon>Lactobacillales</taxon>
        <taxon>Streptococcaceae</taxon>
        <taxon>Streptococcus</taxon>
    </lineage>
</organism>
<dbReference type="Pfam" id="PF12704">
    <property type="entry name" value="MacB_PCD"/>
    <property type="match status" value="1"/>
</dbReference>
<evidence type="ECO:0000256" key="4">
    <source>
        <dbReference type="ARBA" id="ARBA00022989"/>
    </source>
</evidence>
<keyword evidence="5 7" id="KW-0472">Membrane</keyword>
<keyword evidence="11" id="KW-1185">Reference proteome</keyword>
<dbReference type="InterPro" id="IPR025857">
    <property type="entry name" value="MacB_PCD"/>
</dbReference>
<dbReference type="Proteomes" id="UP000254924">
    <property type="component" value="Unassembled WGS sequence"/>
</dbReference>
<evidence type="ECO:0000313" key="11">
    <source>
        <dbReference type="Proteomes" id="UP000254924"/>
    </source>
</evidence>
<feature type="transmembrane region" description="Helical" evidence="7">
    <location>
        <begin position="334"/>
        <end position="359"/>
    </location>
</feature>
<name>A0A380KCY4_9STRE</name>
<evidence type="ECO:0000256" key="2">
    <source>
        <dbReference type="ARBA" id="ARBA00022475"/>
    </source>
</evidence>
<evidence type="ECO:0000259" key="8">
    <source>
        <dbReference type="Pfam" id="PF02687"/>
    </source>
</evidence>
<evidence type="ECO:0000256" key="5">
    <source>
        <dbReference type="ARBA" id="ARBA00023136"/>
    </source>
</evidence>
<keyword evidence="10" id="KW-0378">Hydrolase</keyword>
<keyword evidence="2" id="KW-1003">Cell membrane</keyword>
<evidence type="ECO:0000256" key="7">
    <source>
        <dbReference type="SAM" id="Phobius"/>
    </source>
</evidence>
<dbReference type="GO" id="GO:0005886">
    <property type="term" value="C:plasma membrane"/>
    <property type="evidence" value="ECO:0007669"/>
    <property type="project" value="UniProtKB-SubCell"/>
</dbReference>
<gene>
    <name evidence="10" type="primary">macB_2</name>
    <name evidence="10" type="ORF">NCTC12224_01913</name>
</gene>
<dbReference type="InterPro" id="IPR050250">
    <property type="entry name" value="Macrolide_Exporter_MacB"/>
</dbReference>
<feature type="transmembrane region" description="Helical" evidence="7">
    <location>
        <begin position="20"/>
        <end position="39"/>
    </location>
</feature>
<keyword evidence="3 7" id="KW-0812">Transmembrane</keyword>
<feature type="transmembrane region" description="Helical" evidence="7">
    <location>
        <begin position="379"/>
        <end position="397"/>
    </location>
</feature>
<protein>
    <submittedName>
        <fullName evidence="10">ABC transporter permease protein</fullName>
        <ecNumber evidence="10">3.6.3.-</ecNumber>
    </submittedName>
</protein>
<comment type="subcellular location">
    <subcellularLocation>
        <location evidence="1">Cell membrane</location>
        <topology evidence="1">Multi-pass membrane protein</topology>
    </subcellularLocation>
</comment>
<dbReference type="EMBL" id="UHFN01000007">
    <property type="protein sequence ID" value="SUN62494.1"/>
    <property type="molecule type" value="Genomic_DNA"/>
</dbReference>
<dbReference type="PANTHER" id="PTHR30572">
    <property type="entry name" value="MEMBRANE COMPONENT OF TRANSPORTER-RELATED"/>
    <property type="match status" value="1"/>
</dbReference>
<feature type="domain" description="ABC3 transporter permease C-terminal" evidence="8">
    <location>
        <begin position="293"/>
        <end position="407"/>
    </location>
</feature>
<proteinExistence type="inferred from homology"/>
<dbReference type="EC" id="3.6.3.-" evidence="10"/>
<keyword evidence="4 7" id="KW-1133">Transmembrane helix</keyword>
<accession>A0A380KCY4</accession>
<dbReference type="Pfam" id="PF02687">
    <property type="entry name" value="FtsX"/>
    <property type="match status" value="1"/>
</dbReference>
<dbReference type="GO" id="GO:0022857">
    <property type="term" value="F:transmembrane transporter activity"/>
    <property type="evidence" value="ECO:0007669"/>
    <property type="project" value="TreeGrafter"/>
</dbReference>
<dbReference type="OrthoDB" id="9770036at2"/>
<dbReference type="InterPro" id="IPR003838">
    <property type="entry name" value="ABC3_permease_C"/>
</dbReference>
<feature type="transmembrane region" description="Helical" evidence="7">
    <location>
        <begin position="284"/>
        <end position="313"/>
    </location>
</feature>
<evidence type="ECO:0000256" key="1">
    <source>
        <dbReference type="ARBA" id="ARBA00004651"/>
    </source>
</evidence>
<evidence type="ECO:0000256" key="3">
    <source>
        <dbReference type="ARBA" id="ARBA00022692"/>
    </source>
</evidence>
<comment type="similarity">
    <text evidence="6">Belongs to the ABC-4 integral membrane protein family.</text>
</comment>